<dbReference type="InterPro" id="IPR029066">
    <property type="entry name" value="PLP-binding_barrel"/>
</dbReference>
<accession>A0A2S6EXM2</accession>
<feature type="domain" description="Orn/DAP/Arg decarboxylase 2 N-terminal" evidence="4">
    <location>
        <begin position="35"/>
        <end position="270"/>
    </location>
</feature>
<dbReference type="PANTHER" id="PTHR43727:SF2">
    <property type="entry name" value="GROUP IV DECARBOXYLASE"/>
    <property type="match status" value="1"/>
</dbReference>
<sequence length="402" mass="45257">MNQMNWRFLENISEVVTSPFYILNETCLVDNYKNLLSAFKKHYSNTLIAYACKANNCQSVLKALSGAGALIEVSSSLEYQGIINLEHDPEKIIFNGPLKTENDWLLIQKNSSIANIDSIDEMEQLYRIAGLHSNKDFRVGLRLRLPTSRFGIPVDVHTFNSFKDSLRNYPNIQYVSLHGHSNCKTGSLMHFANLTKLLLKTAEEYFPDTIQSINLGGGILHPEIPAGSVNEPIPSWHDYAFQISNLINESRWAHETQPMLYLEPGAGLVANAVQMVTKVIKTEKSGNNYRVTVDANALQVKPTRHKFNMPLELVKSQQDAEYHSGCFTVYGPTCWEDDILLSDVSAEIPRKGDYLIINHVGAYTISLMPHFIMAAPAVISLEDNTFKILHPRQTLLHPTSHL</sequence>
<comment type="cofactor">
    <cofactor evidence="1 3">
        <name>pyridoxal 5'-phosphate</name>
        <dbReference type="ChEBI" id="CHEBI:597326"/>
    </cofactor>
</comment>
<dbReference type="GO" id="GO:0008836">
    <property type="term" value="F:diaminopimelate decarboxylase activity"/>
    <property type="evidence" value="ECO:0007669"/>
    <property type="project" value="TreeGrafter"/>
</dbReference>
<dbReference type="Gene3D" id="2.40.37.10">
    <property type="entry name" value="Lyase, Ornithine Decarboxylase, Chain A, domain 1"/>
    <property type="match status" value="1"/>
</dbReference>
<keyword evidence="2 3" id="KW-0663">Pyridoxal phosphate</keyword>
<proteinExistence type="predicted"/>
<evidence type="ECO:0000313" key="5">
    <source>
        <dbReference type="EMBL" id="PPK29947.1"/>
    </source>
</evidence>
<feature type="active site" description="Proton donor" evidence="3">
    <location>
        <position position="334"/>
    </location>
</feature>
<dbReference type="SUPFAM" id="SSF50621">
    <property type="entry name" value="Alanine racemase C-terminal domain-like"/>
    <property type="match status" value="1"/>
</dbReference>
<dbReference type="AlphaFoldDB" id="A0A2S6EXM2"/>
<evidence type="ECO:0000256" key="3">
    <source>
        <dbReference type="PIRSR" id="PIRSR600183-50"/>
    </source>
</evidence>
<dbReference type="InterPro" id="IPR000183">
    <property type="entry name" value="Orn/DAP/Arg_de-COase"/>
</dbReference>
<dbReference type="SUPFAM" id="SSF51419">
    <property type="entry name" value="PLP-binding barrel"/>
    <property type="match status" value="1"/>
</dbReference>
<dbReference type="RefSeq" id="WP_027229151.1">
    <property type="nucleotide sequence ID" value="NZ_CP017601.1"/>
</dbReference>
<feature type="modified residue" description="N6-(pyridoxal phosphate)lysine" evidence="3">
    <location>
        <position position="53"/>
    </location>
</feature>
<dbReference type="InterPro" id="IPR022653">
    <property type="entry name" value="De-COase2_pyr-phos_BS"/>
</dbReference>
<comment type="caution">
    <text evidence="5">The sequence shown here is derived from an EMBL/GenBank/DDBJ whole genome shotgun (WGS) entry which is preliminary data.</text>
</comment>
<organism evidence="5 6">
    <name type="scientific">Legionella pneumophila</name>
    <dbReference type="NCBI Taxonomy" id="446"/>
    <lineage>
        <taxon>Bacteria</taxon>
        <taxon>Pseudomonadati</taxon>
        <taxon>Pseudomonadota</taxon>
        <taxon>Gammaproteobacteria</taxon>
        <taxon>Legionellales</taxon>
        <taxon>Legionellaceae</taxon>
        <taxon>Legionella</taxon>
    </lineage>
</organism>
<dbReference type="Pfam" id="PF02784">
    <property type="entry name" value="Orn_Arg_deC_N"/>
    <property type="match status" value="1"/>
</dbReference>
<dbReference type="OrthoDB" id="9802147at2"/>
<gene>
    <name evidence="5" type="ORF">C3928_09925</name>
</gene>
<dbReference type="EMBL" id="PQWY01000015">
    <property type="protein sequence ID" value="PPK29947.1"/>
    <property type="molecule type" value="Genomic_DNA"/>
</dbReference>
<dbReference type="GO" id="GO:0009089">
    <property type="term" value="P:lysine biosynthetic process via diaminopimelate"/>
    <property type="evidence" value="ECO:0007669"/>
    <property type="project" value="TreeGrafter"/>
</dbReference>
<evidence type="ECO:0000313" key="6">
    <source>
        <dbReference type="Proteomes" id="UP000239239"/>
    </source>
</evidence>
<evidence type="ECO:0000256" key="1">
    <source>
        <dbReference type="ARBA" id="ARBA00001933"/>
    </source>
</evidence>
<dbReference type="PRINTS" id="PR01179">
    <property type="entry name" value="ODADCRBXLASE"/>
</dbReference>
<evidence type="ECO:0000256" key="2">
    <source>
        <dbReference type="ARBA" id="ARBA00022898"/>
    </source>
</evidence>
<evidence type="ECO:0000259" key="4">
    <source>
        <dbReference type="Pfam" id="PF02784"/>
    </source>
</evidence>
<protein>
    <recommendedName>
        <fullName evidence="4">Orn/DAP/Arg decarboxylase 2 N-terminal domain-containing protein</fullName>
    </recommendedName>
</protein>
<dbReference type="InterPro" id="IPR022644">
    <property type="entry name" value="De-COase2_N"/>
</dbReference>
<dbReference type="Gene3D" id="3.20.20.10">
    <property type="entry name" value="Alanine racemase"/>
    <property type="match status" value="1"/>
</dbReference>
<dbReference type="PANTHER" id="PTHR43727">
    <property type="entry name" value="DIAMINOPIMELATE DECARBOXYLASE"/>
    <property type="match status" value="1"/>
</dbReference>
<dbReference type="Proteomes" id="UP000239239">
    <property type="component" value="Unassembled WGS sequence"/>
</dbReference>
<reference evidence="5 6" key="1">
    <citation type="submission" date="2018-02" db="EMBL/GenBank/DDBJ databases">
        <title>Draft genome sequences of four Legionella pneumophila clinical strains isolated in Ontario.</title>
        <authorList>
            <person name="Fortuna A."/>
            <person name="Ramnarine R."/>
            <person name="Li A."/>
            <person name="Frantz C."/>
            <person name="Mallo G."/>
        </authorList>
    </citation>
    <scope>NUCLEOTIDE SEQUENCE [LARGE SCALE GENOMIC DNA]</scope>
    <source>
        <strain evidence="5 6">LG61</strain>
    </source>
</reference>
<name>A0A2S6EXM2_LEGPN</name>
<dbReference type="PROSITE" id="PS00878">
    <property type="entry name" value="ODR_DC_2_1"/>
    <property type="match status" value="1"/>
</dbReference>
<dbReference type="InterPro" id="IPR009006">
    <property type="entry name" value="Ala_racemase/Decarboxylase_C"/>
</dbReference>